<name>A0A9W8DZX1_9FUNG</name>
<keyword evidence="3" id="KW-1185">Reference proteome</keyword>
<protein>
    <submittedName>
        <fullName evidence="2">Uncharacterized protein</fullName>
    </submittedName>
</protein>
<keyword evidence="1" id="KW-1133">Transmembrane helix</keyword>
<comment type="caution">
    <text evidence="2">The sequence shown here is derived from an EMBL/GenBank/DDBJ whole genome shotgun (WGS) entry which is preliminary data.</text>
</comment>
<dbReference type="AlphaFoldDB" id="A0A9W8DZX1"/>
<dbReference type="EMBL" id="JANBPT010000204">
    <property type="protein sequence ID" value="KAJ1925854.1"/>
    <property type="molecule type" value="Genomic_DNA"/>
</dbReference>
<accession>A0A9W8DZX1</accession>
<dbReference type="OrthoDB" id="77989at2759"/>
<sequence>MDASLFRTAGYPAVPHPFATPNDGLRLWGLTLFMTSDLVDTMWTRQPPRPLRGPLPVLDWWDVRLALRLWQRWTDRPVAGQVQSRSGPTAAYFLILRLAVAAAVLGRVTLGGLLISLYLFRGSRVA</sequence>
<evidence type="ECO:0000256" key="1">
    <source>
        <dbReference type="SAM" id="Phobius"/>
    </source>
</evidence>
<evidence type="ECO:0000313" key="3">
    <source>
        <dbReference type="Proteomes" id="UP001150569"/>
    </source>
</evidence>
<organism evidence="2 3">
    <name type="scientific">Tieghemiomyces parasiticus</name>
    <dbReference type="NCBI Taxonomy" id="78921"/>
    <lineage>
        <taxon>Eukaryota</taxon>
        <taxon>Fungi</taxon>
        <taxon>Fungi incertae sedis</taxon>
        <taxon>Zoopagomycota</taxon>
        <taxon>Kickxellomycotina</taxon>
        <taxon>Dimargaritomycetes</taxon>
        <taxon>Dimargaritales</taxon>
        <taxon>Dimargaritaceae</taxon>
        <taxon>Tieghemiomyces</taxon>
    </lineage>
</organism>
<reference evidence="2" key="1">
    <citation type="submission" date="2022-07" db="EMBL/GenBank/DDBJ databases">
        <title>Phylogenomic reconstructions and comparative analyses of Kickxellomycotina fungi.</title>
        <authorList>
            <person name="Reynolds N.K."/>
            <person name="Stajich J.E."/>
            <person name="Barry K."/>
            <person name="Grigoriev I.V."/>
            <person name="Crous P."/>
            <person name="Smith M.E."/>
        </authorList>
    </citation>
    <scope>NUCLEOTIDE SEQUENCE</scope>
    <source>
        <strain evidence="2">RSA 861</strain>
    </source>
</reference>
<proteinExistence type="predicted"/>
<keyword evidence="1" id="KW-0472">Membrane</keyword>
<evidence type="ECO:0000313" key="2">
    <source>
        <dbReference type="EMBL" id="KAJ1925854.1"/>
    </source>
</evidence>
<feature type="transmembrane region" description="Helical" evidence="1">
    <location>
        <begin position="94"/>
        <end position="120"/>
    </location>
</feature>
<keyword evidence="1" id="KW-0812">Transmembrane</keyword>
<dbReference type="Proteomes" id="UP001150569">
    <property type="component" value="Unassembled WGS sequence"/>
</dbReference>
<gene>
    <name evidence="2" type="ORF">IWQ60_004297</name>
</gene>